<evidence type="ECO:0000313" key="3">
    <source>
        <dbReference type="Proteomes" id="UP000185557"/>
    </source>
</evidence>
<dbReference type="STRING" id="549789.NIES30_23575"/>
<proteinExistence type="predicted"/>
<keyword evidence="3" id="KW-1185">Reference proteome</keyword>
<accession>A0A1U7IYZ9</accession>
<protein>
    <submittedName>
        <fullName evidence="2">Uncharacterized protein</fullName>
    </submittedName>
</protein>
<dbReference type="RefSeq" id="WP_073610894.1">
    <property type="nucleotide sequence ID" value="NZ_MRCG01000026.1"/>
</dbReference>
<dbReference type="EMBL" id="MRCG01000026">
    <property type="protein sequence ID" value="OKH44109.1"/>
    <property type="molecule type" value="Genomic_DNA"/>
</dbReference>
<dbReference type="AlphaFoldDB" id="A0A1U7IYZ9"/>
<feature type="compositionally biased region" description="Polar residues" evidence="1">
    <location>
        <begin position="141"/>
        <end position="155"/>
    </location>
</feature>
<evidence type="ECO:0000313" key="2">
    <source>
        <dbReference type="EMBL" id="OKH44109.1"/>
    </source>
</evidence>
<reference evidence="2 3" key="1">
    <citation type="submission" date="2016-11" db="EMBL/GenBank/DDBJ databases">
        <title>Draft Genome Sequences of Nine Cyanobacterial Strains from Diverse Habitats.</title>
        <authorList>
            <person name="Zhu T."/>
            <person name="Hou S."/>
            <person name="Lu X."/>
            <person name="Hess W.R."/>
        </authorList>
    </citation>
    <scope>NUCLEOTIDE SEQUENCE [LARGE SCALE GENOMIC DNA]</scope>
    <source>
        <strain evidence="2 3">NIES-30</strain>
    </source>
</reference>
<sequence length="269" mass="29440">MTIQSKRQRIRYRLILGISLSLGLLGVSTARASLQPGGWGEQWQDWAIENLSNPLEDILAQIEETTALAEETLQNVLGDQWESLKTALGSNLPGPNRVRMEDAVPIQSILGTDPTTQQREVANRYDQELARSMASPWLGDQGQTRLSSQAEQTTTLLEESQARTQQVQSMAEAAQGMNVTQDVMKQNAQIQASVAALLHEQTQLTAENNTTLTQLHQFQGMLTQLAANTSEGIDETNRRERVERQISISGSAQAPIYIPGALGTSSSGN</sequence>
<gene>
    <name evidence="2" type="ORF">NIES30_23575</name>
</gene>
<dbReference type="Proteomes" id="UP000185557">
    <property type="component" value="Unassembled WGS sequence"/>
</dbReference>
<dbReference type="OrthoDB" id="530208at2"/>
<evidence type="ECO:0000256" key="1">
    <source>
        <dbReference type="SAM" id="MobiDB-lite"/>
    </source>
</evidence>
<comment type="caution">
    <text evidence="2">The sequence shown here is derived from an EMBL/GenBank/DDBJ whole genome shotgun (WGS) entry which is preliminary data.</text>
</comment>
<name>A0A1U7IYZ9_9CYAN</name>
<organism evidence="2 3">
    <name type="scientific">Phormidium tenue NIES-30</name>
    <dbReference type="NCBI Taxonomy" id="549789"/>
    <lineage>
        <taxon>Bacteria</taxon>
        <taxon>Bacillati</taxon>
        <taxon>Cyanobacteriota</taxon>
        <taxon>Cyanophyceae</taxon>
        <taxon>Oscillatoriophycideae</taxon>
        <taxon>Oscillatoriales</taxon>
        <taxon>Oscillatoriaceae</taxon>
        <taxon>Phormidium</taxon>
    </lineage>
</organism>
<feature type="region of interest" description="Disordered" evidence="1">
    <location>
        <begin position="136"/>
        <end position="155"/>
    </location>
</feature>